<feature type="transmembrane region" description="Helical" evidence="1">
    <location>
        <begin position="32"/>
        <end position="50"/>
    </location>
</feature>
<protein>
    <submittedName>
        <fullName evidence="2">Uncharacterized protein</fullName>
    </submittedName>
</protein>
<evidence type="ECO:0000313" key="3">
    <source>
        <dbReference type="Proteomes" id="UP000050465"/>
    </source>
</evidence>
<keyword evidence="1" id="KW-1133">Transmembrane helix</keyword>
<keyword evidence="1" id="KW-0812">Transmembrane</keyword>
<dbReference type="STRING" id="1666911.HLUCCA11_14585"/>
<organism evidence="2 3">
    <name type="scientific">Phormidesmis priestleyi Ana</name>
    <dbReference type="NCBI Taxonomy" id="1666911"/>
    <lineage>
        <taxon>Bacteria</taxon>
        <taxon>Bacillati</taxon>
        <taxon>Cyanobacteriota</taxon>
        <taxon>Cyanophyceae</taxon>
        <taxon>Leptolyngbyales</taxon>
        <taxon>Leptolyngbyaceae</taxon>
        <taxon>Phormidesmis</taxon>
    </lineage>
</organism>
<proteinExistence type="predicted"/>
<dbReference type="EMBL" id="LJZR01000019">
    <property type="protein sequence ID" value="KPQ34523.1"/>
    <property type="molecule type" value="Genomic_DNA"/>
</dbReference>
<sequence>MSLVALIITIIIGFWFSNAADAFPQILWGWVRWPNWLIWLLLLMLMSWFMKGDDNELGR</sequence>
<evidence type="ECO:0000256" key="1">
    <source>
        <dbReference type="SAM" id="Phobius"/>
    </source>
</evidence>
<accession>A0A0P8DE65</accession>
<dbReference type="Proteomes" id="UP000050465">
    <property type="component" value="Unassembled WGS sequence"/>
</dbReference>
<dbReference type="AlphaFoldDB" id="A0A0P8DE65"/>
<gene>
    <name evidence="2" type="ORF">HLUCCA11_14585</name>
</gene>
<keyword evidence="1" id="KW-0472">Membrane</keyword>
<name>A0A0P8DE65_9CYAN</name>
<evidence type="ECO:0000313" key="2">
    <source>
        <dbReference type="EMBL" id="KPQ34523.1"/>
    </source>
</evidence>
<comment type="caution">
    <text evidence="2">The sequence shown here is derived from an EMBL/GenBank/DDBJ whole genome shotgun (WGS) entry which is preliminary data.</text>
</comment>
<reference evidence="2 3" key="1">
    <citation type="submission" date="2015-09" db="EMBL/GenBank/DDBJ databases">
        <title>Identification and resolution of microdiversity through metagenomic sequencing of parallel consortia.</title>
        <authorList>
            <person name="Nelson W.C."/>
            <person name="Romine M.F."/>
            <person name="Lindemann S.R."/>
        </authorList>
    </citation>
    <scope>NUCLEOTIDE SEQUENCE [LARGE SCALE GENOMIC DNA]</scope>
    <source>
        <strain evidence="2">Ana</strain>
    </source>
</reference>